<dbReference type="PANTHER" id="PTHR12418">
    <property type="entry name" value="ACYL-COENZYME A THIOESTERASE THEM4"/>
    <property type="match status" value="1"/>
</dbReference>
<keyword evidence="5" id="KW-0963">Cytoplasm</keyword>
<dbReference type="InterPro" id="IPR006683">
    <property type="entry name" value="Thioestr_dom"/>
</dbReference>
<feature type="region of interest" description="Disordered" evidence="24">
    <location>
        <begin position="51"/>
        <end position="79"/>
    </location>
</feature>
<evidence type="ECO:0000256" key="10">
    <source>
        <dbReference type="ARBA" id="ARBA00023098"/>
    </source>
</evidence>
<protein>
    <recommendedName>
        <fullName evidence="17">Acyl-coenzyme A thioesterase THEM4</fullName>
        <ecNumber evidence="16">3.1.2.2</ecNumber>
    </recommendedName>
    <alternativeName>
        <fullName evidence="18">Thioesterase superfamily member 4</fullName>
    </alternativeName>
</protein>
<dbReference type="Gene3D" id="3.10.129.10">
    <property type="entry name" value="Hotdog Thioesterase"/>
    <property type="match status" value="1"/>
</dbReference>
<organism evidence="26 27">
    <name type="scientific">Brevibacterium daeguense</name>
    <dbReference type="NCBI Taxonomy" id="909936"/>
    <lineage>
        <taxon>Bacteria</taxon>
        <taxon>Bacillati</taxon>
        <taxon>Actinomycetota</taxon>
        <taxon>Actinomycetes</taxon>
        <taxon>Micrococcales</taxon>
        <taxon>Brevibacteriaceae</taxon>
        <taxon>Brevibacterium</taxon>
    </lineage>
</organism>
<evidence type="ECO:0000256" key="6">
    <source>
        <dbReference type="ARBA" id="ARBA00022703"/>
    </source>
</evidence>
<keyword evidence="8" id="KW-0276">Fatty acid metabolism</keyword>
<proteinExistence type="inferred from homology"/>
<gene>
    <name evidence="26" type="ORF">GCM10022261_05610</name>
</gene>
<reference evidence="27" key="1">
    <citation type="journal article" date="2019" name="Int. J. Syst. Evol. Microbiol.">
        <title>The Global Catalogue of Microorganisms (GCM) 10K type strain sequencing project: providing services to taxonomists for standard genome sequencing and annotation.</title>
        <authorList>
            <consortium name="The Broad Institute Genomics Platform"/>
            <consortium name="The Broad Institute Genome Sequencing Center for Infectious Disease"/>
            <person name="Wu L."/>
            <person name="Ma J."/>
        </authorList>
    </citation>
    <scope>NUCLEOTIDE SEQUENCE [LARGE SCALE GENOMIC DNA]</scope>
    <source>
        <strain evidence="27">JCM 17458</strain>
    </source>
</reference>
<dbReference type="Proteomes" id="UP001501586">
    <property type="component" value="Unassembled WGS sequence"/>
</dbReference>
<dbReference type="SUPFAM" id="SSF54637">
    <property type="entry name" value="Thioesterase/thiol ester dehydrase-isomerase"/>
    <property type="match status" value="1"/>
</dbReference>
<evidence type="ECO:0000256" key="8">
    <source>
        <dbReference type="ARBA" id="ARBA00022832"/>
    </source>
</evidence>
<evidence type="ECO:0000256" key="23">
    <source>
        <dbReference type="ARBA" id="ARBA00048180"/>
    </source>
</evidence>
<evidence type="ECO:0000256" key="2">
    <source>
        <dbReference type="ARBA" id="ARBA00004496"/>
    </source>
</evidence>
<evidence type="ECO:0000256" key="17">
    <source>
        <dbReference type="ARBA" id="ARBA00040123"/>
    </source>
</evidence>
<keyword evidence="6" id="KW-0053">Apoptosis</keyword>
<comment type="catalytic activity">
    <reaction evidence="14">
        <text>(9Z)-octadecenoyl-CoA + H2O = (9Z)-octadecenoate + CoA + H(+)</text>
        <dbReference type="Rhea" id="RHEA:40139"/>
        <dbReference type="ChEBI" id="CHEBI:15377"/>
        <dbReference type="ChEBI" id="CHEBI:15378"/>
        <dbReference type="ChEBI" id="CHEBI:30823"/>
        <dbReference type="ChEBI" id="CHEBI:57287"/>
        <dbReference type="ChEBI" id="CHEBI:57387"/>
    </reaction>
    <physiologicalReaction direction="left-to-right" evidence="14">
        <dbReference type="Rhea" id="RHEA:40140"/>
    </physiologicalReaction>
</comment>
<evidence type="ECO:0000313" key="26">
    <source>
        <dbReference type="EMBL" id="GAA4283030.1"/>
    </source>
</evidence>
<evidence type="ECO:0000256" key="24">
    <source>
        <dbReference type="SAM" id="MobiDB-lite"/>
    </source>
</evidence>
<evidence type="ECO:0000256" key="15">
    <source>
        <dbReference type="ARBA" id="ARBA00038456"/>
    </source>
</evidence>
<keyword evidence="10" id="KW-0443">Lipid metabolism</keyword>
<evidence type="ECO:0000256" key="14">
    <source>
        <dbReference type="ARBA" id="ARBA00037002"/>
    </source>
</evidence>
<comment type="catalytic activity">
    <reaction evidence="23">
        <text>tetradecanoyl-CoA + H2O = tetradecanoate + CoA + H(+)</text>
        <dbReference type="Rhea" id="RHEA:40119"/>
        <dbReference type="ChEBI" id="CHEBI:15377"/>
        <dbReference type="ChEBI" id="CHEBI:15378"/>
        <dbReference type="ChEBI" id="CHEBI:30807"/>
        <dbReference type="ChEBI" id="CHEBI:57287"/>
        <dbReference type="ChEBI" id="CHEBI:57385"/>
    </reaction>
    <physiologicalReaction direction="left-to-right" evidence="23">
        <dbReference type="Rhea" id="RHEA:40120"/>
    </physiologicalReaction>
</comment>
<evidence type="ECO:0000256" key="5">
    <source>
        <dbReference type="ARBA" id="ARBA00022490"/>
    </source>
</evidence>
<name>A0ABP8EGE4_9MICO</name>
<comment type="catalytic activity">
    <reaction evidence="22">
        <text>dodecanoyl-CoA + H2O = dodecanoate + CoA + H(+)</text>
        <dbReference type="Rhea" id="RHEA:30135"/>
        <dbReference type="ChEBI" id="CHEBI:15377"/>
        <dbReference type="ChEBI" id="CHEBI:15378"/>
        <dbReference type="ChEBI" id="CHEBI:18262"/>
        <dbReference type="ChEBI" id="CHEBI:57287"/>
        <dbReference type="ChEBI" id="CHEBI:57375"/>
    </reaction>
    <physiologicalReaction direction="left-to-right" evidence="22">
        <dbReference type="Rhea" id="RHEA:30136"/>
    </physiologicalReaction>
</comment>
<comment type="subcellular location">
    <subcellularLocation>
        <location evidence="3">Cell projection</location>
        <location evidence="3">Ruffle membrane</location>
    </subcellularLocation>
    <subcellularLocation>
        <location evidence="2">Cytoplasm</location>
    </subcellularLocation>
    <subcellularLocation>
        <location evidence="1">Membrane</location>
        <topology evidence="1">Peripheral membrane protein</topology>
    </subcellularLocation>
</comment>
<keyword evidence="27" id="KW-1185">Reference proteome</keyword>
<sequence>MPTPPFTEYTARLTRELIHTLVAETDEARLAEHVAFIADKLAEAAARPQQVTVADPHRSAGHIPDDITPASSARNPIAPPMLIEWDGDESRCELTLPLQYQGPPGRVHGGIVATMLDHVLGNAANAGGRPRSYTRYLNVSYDAATPVGEPLVVVGRTARHDGRKRFMEGEILCHGEVRVRAEGLWIEPREGLGHRS</sequence>
<evidence type="ECO:0000256" key="19">
    <source>
        <dbReference type="ARBA" id="ARBA00047588"/>
    </source>
</evidence>
<dbReference type="InterPro" id="IPR029069">
    <property type="entry name" value="HotDog_dom_sf"/>
</dbReference>
<keyword evidence="11" id="KW-0472">Membrane</keyword>
<keyword evidence="12" id="KW-0966">Cell projection</keyword>
<keyword evidence="9" id="KW-0809">Transit peptide</keyword>
<evidence type="ECO:0000256" key="22">
    <source>
        <dbReference type="ARBA" id="ARBA00048074"/>
    </source>
</evidence>
<evidence type="ECO:0000256" key="9">
    <source>
        <dbReference type="ARBA" id="ARBA00022946"/>
    </source>
</evidence>
<dbReference type="Pfam" id="PF03061">
    <property type="entry name" value="4HBT"/>
    <property type="match status" value="1"/>
</dbReference>
<evidence type="ECO:0000256" key="18">
    <source>
        <dbReference type="ARBA" id="ARBA00043210"/>
    </source>
</evidence>
<keyword evidence="4" id="KW-1003">Cell membrane</keyword>
<evidence type="ECO:0000256" key="13">
    <source>
        <dbReference type="ARBA" id="ARBA00035852"/>
    </source>
</evidence>
<comment type="catalytic activity">
    <reaction evidence="21">
        <text>decanoyl-CoA + H2O = decanoate + CoA + H(+)</text>
        <dbReference type="Rhea" id="RHEA:40059"/>
        <dbReference type="ChEBI" id="CHEBI:15377"/>
        <dbReference type="ChEBI" id="CHEBI:15378"/>
        <dbReference type="ChEBI" id="CHEBI:27689"/>
        <dbReference type="ChEBI" id="CHEBI:57287"/>
        <dbReference type="ChEBI" id="CHEBI:61430"/>
    </reaction>
    <physiologicalReaction direction="left-to-right" evidence="21">
        <dbReference type="Rhea" id="RHEA:40060"/>
    </physiologicalReaction>
</comment>
<evidence type="ECO:0000256" key="16">
    <source>
        <dbReference type="ARBA" id="ARBA00038848"/>
    </source>
</evidence>
<evidence type="ECO:0000256" key="12">
    <source>
        <dbReference type="ARBA" id="ARBA00023273"/>
    </source>
</evidence>
<evidence type="ECO:0000313" key="27">
    <source>
        <dbReference type="Proteomes" id="UP001501586"/>
    </source>
</evidence>
<evidence type="ECO:0000256" key="7">
    <source>
        <dbReference type="ARBA" id="ARBA00022801"/>
    </source>
</evidence>
<accession>A0ABP8EGE4</accession>
<comment type="caution">
    <text evidence="26">The sequence shown here is derived from an EMBL/GenBank/DDBJ whole genome shotgun (WGS) entry which is preliminary data.</text>
</comment>
<comment type="catalytic activity">
    <reaction evidence="20">
        <text>hexadecanoyl-CoA + H2O = hexadecanoate + CoA + H(+)</text>
        <dbReference type="Rhea" id="RHEA:16645"/>
        <dbReference type="ChEBI" id="CHEBI:7896"/>
        <dbReference type="ChEBI" id="CHEBI:15377"/>
        <dbReference type="ChEBI" id="CHEBI:15378"/>
        <dbReference type="ChEBI" id="CHEBI:57287"/>
        <dbReference type="ChEBI" id="CHEBI:57379"/>
        <dbReference type="EC" id="3.1.2.2"/>
    </reaction>
    <physiologicalReaction direction="left-to-right" evidence="20">
        <dbReference type="Rhea" id="RHEA:16646"/>
    </physiologicalReaction>
</comment>
<dbReference type="EMBL" id="BAABAZ010000004">
    <property type="protein sequence ID" value="GAA4283030.1"/>
    <property type="molecule type" value="Genomic_DNA"/>
</dbReference>
<dbReference type="PANTHER" id="PTHR12418:SF19">
    <property type="entry name" value="ACYL-COENZYME A THIOESTERASE THEM4"/>
    <property type="match status" value="1"/>
</dbReference>
<dbReference type="CDD" id="cd03443">
    <property type="entry name" value="PaaI_thioesterase"/>
    <property type="match status" value="1"/>
</dbReference>
<evidence type="ECO:0000256" key="21">
    <source>
        <dbReference type="ARBA" id="ARBA00047969"/>
    </source>
</evidence>
<evidence type="ECO:0000256" key="1">
    <source>
        <dbReference type="ARBA" id="ARBA00004170"/>
    </source>
</evidence>
<feature type="domain" description="Thioesterase" evidence="25">
    <location>
        <begin position="105"/>
        <end position="171"/>
    </location>
</feature>
<evidence type="ECO:0000256" key="11">
    <source>
        <dbReference type="ARBA" id="ARBA00023136"/>
    </source>
</evidence>
<comment type="catalytic activity">
    <reaction evidence="13">
        <text>(5Z,8Z,11Z,14Z)-eicosatetraenoyl-CoA + H2O = (5Z,8Z,11Z,14Z)-eicosatetraenoate + CoA + H(+)</text>
        <dbReference type="Rhea" id="RHEA:40151"/>
        <dbReference type="ChEBI" id="CHEBI:15377"/>
        <dbReference type="ChEBI" id="CHEBI:15378"/>
        <dbReference type="ChEBI" id="CHEBI:32395"/>
        <dbReference type="ChEBI" id="CHEBI:57287"/>
        <dbReference type="ChEBI" id="CHEBI:57368"/>
    </reaction>
    <physiologicalReaction direction="left-to-right" evidence="13">
        <dbReference type="Rhea" id="RHEA:40152"/>
    </physiologicalReaction>
</comment>
<comment type="similarity">
    <text evidence="15">Belongs to the THEM4/THEM5 thioesterase family.</text>
</comment>
<evidence type="ECO:0000259" key="25">
    <source>
        <dbReference type="Pfam" id="PF03061"/>
    </source>
</evidence>
<dbReference type="InterPro" id="IPR052365">
    <property type="entry name" value="THEM4/THEM5_acyl-CoA_thioest"/>
</dbReference>
<evidence type="ECO:0000256" key="20">
    <source>
        <dbReference type="ARBA" id="ARBA00047734"/>
    </source>
</evidence>
<dbReference type="EC" id="3.1.2.2" evidence="16"/>
<evidence type="ECO:0000256" key="3">
    <source>
        <dbReference type="ARBA" id="ARBA00004632"/>
    </source>
</evidence>
<evidence type="ECO:0000256" key="4">
    <source>
        <dbReference type="ARBA" id="ARBA00022475"/>
    </source>
</evidence>
<keyword evidence="7" id="KW-0378">Hydrolase</keyword>
<comment type="catalytic activity">
    <reaction evidence="19">
        <text>octanoyl-CoA + H2O = octanoate + CoA + H(+)</text>
        <dbReference type="Rhea" id="RHEA:30143"/>
        <dbReference type="ChEBI" id="CHEBI:15377"/>
        <dbReference type="ChEBI" id="CHEBI:15378"/>
        <dbReference type="ChEBI" id="CHEBI:25646"/>
        <dbReference type="ChEBI" id="CHEBI:57287"/>
        <dbReference type="ChEBI" id="CHEBI:57386"/>
    </reaction>
    <physiologicalReaction direction="left-to-right" evidence="19">
        <dbReference type="Rhea" id="RHEA:30144"/>
    </physiologicalReaction>
</comment>